<accession>A0A0B8PN01</accession>
<reference evidence="1 2" key="2">
    <citation type="submission" date="2015-01" db="EMBL/GenBank/DDBJ databases">
        <authorList>
            <consortium name="NBRP consortium"/>
            <person name="Sawabe T."/>
            <person name="Meirelles P."/>
            <person name="Feng G."/>
            <person name="Sayaka M."/>
            <person name="Hattori M."/>
            <person name="Ohkuma M."/>
        </authorList>
    </citation>
    <scope>NUCLEOTIDE SEQUENCE [LARGE SCALE GENOMIC DNA]</scope>
    <source>
        <strain evidence="1 2">JCM19232</strain>
    </source>
</reference>
<evidence type="ECO:0000313" key="1">
    <source>
        <dbReference type="EMBL" id="GAM66067.1"/>
    </source>
</evidence>
<sequence>MFIDAWSRAFYGHWCANIEYEQDAVEVEVEVEFEVRWLQ</sequence>
<evidence type="ECO:0000313" key="2">
    <source>
        <dbReference type="Proteomes" id="UP000031670"/>
    </source>
</evidence>
<protein>
    <submittedName>
        <fullName evidence="1">Uncharacterized protein</fullName>
    </submittedName>
</protein>
<proteinExistence type="predicted"/>
<name>A0A0B8PN01_9VIBR</name>
<organism evidence="1 2">
    <name type="scientific">Vibrio ishigakensis</name>
    <dbReference type="NCBI Taxonomy" id="1481914"/>
    <lineage>
        <taxon>Bacteria</taxon>
        <taxon>Pseudomonadati</taxon>
        <taxon>Pseudomonadota</taxon>
        <taxon>Gammaproteobacteria</taxon>
        <taxon>Vibrionales</taxon>
        <taxon>Vibrionaceae</taxon>
        <taxon>Vibrio</taxon>
    </lineage>
</organism>
<dbReference type="AlphaFoldDB" id="A0A0B8PN01"/>
<comment type="caution">
    <text evidence="1">The sequence shown here is derived from an EMBL/GenBank/DDBJ whole genome shotgun (WGS) entry which is preliminary data.</text>
</comment>
<dbReference type="EMBL" id="BBSA01000032">
    <property type="protein sequence ID" value="GAM66067.1"/>
    <property type="molecule type" value="Genomic_DNA"/>
</dbReference>
<dbReference type="Proteomes" id="UP000031670">
    <property type="component" value="Unassembled WGS sequence"/>
</dbReference>
<gene>
    <name evidence="1" type="ORF">JCM19232_2942</name>
</gene>
<reference evidence="1 2" key="1">
    <citation type="submission" date="2015-01" db="EMBL/GenBank/DDBJ databases">
        <title>Vibrio sp. C5 JCM 19232 whole genome shotgun sequence.</title>
        <authorList>
            <person name="Sawabe T."/>
            <person name="Meirelles P."/>
            <person name="Feng G."/>
            <person name="Sayaka M."/>
            <person name="Hattori M."/>
            <person name="Ohkuma M."/>
        </authorList>
    </citation>
    <scope>NUCLEOTIDE SEQUENCE [LARGE SCALE GENOMIC DNA]</scope>
    <source>
        <strain evidence="1 2">JCM19232</strain>
    </source>
</reference>